<comment type="caution">
    <text evidence="3">The sequence shown here is derived from an EMBL/GenBank/DDBJ whole genome shotgun (WGS) entry which is preliminary data.</text>
</comment>
<dbReference type="Proteomes" id="UP000273675">
    <property type="component" value="Unassembled WGS sequence"/>
</dbReference>
<evidence type="ECO:0000313" key="4">
    <source>
        <dbReference type="Proteomes" id="UP000273675"/>
    </source>
</evidence>
<dbReference type="EMBL" id="RBIM01000005">
    <property type="protein sequence ID" value="RKQ96191.1"/>
    <property type="molecule type" value="Genomic_DNA"/>
</dbReference>
<dbReference type="Pfam" id="PF14342">
    <property type="entry name" value="DUF4396"/>
    <property type="match status" value="1"/>
</dbReference>
<sequence>MSAPASSLTRPAFWSDTSHWRTASQNTAWCLLGCSIGDFGTIAVFQVFDFGWPMLAVMSLAIVNGLLTSIALETIILSRQMALATAFKTAIGMSFISMIAMEAVMNGVDVWLTGGAMLTWWVIPIMLLAGFLAPLPYNYWRLAALNKACH</sequence>
<protein>
    <submittedName>
        <fullName evidence="3">Uncharacterized protein DUF4396</fullName>
    </submittedName>
</protein>
<organism evidence="3 4">
    <name type="scientific">Maricaulis maris</name>
    <dbReference type="NCBI Taxonomy" id="74318"/>
    <lineage>
        <taxon>Bacteria</taxon>
        <taxon>Pseudomonadati</taxon>
        <taxon>Pseudomonadota</taxon>
        <taxon>Alphaproteobacteria</taxon>
        <taxon>Maricaulales</taxon>
        <taxon>Maricaulaceae</taxon>
        <taxon>Maricaulis</taxon>
    </lineage>
</organism>
<dbReference type="RefSeq" id="WP_075191607.1">
    <property type="nucleotide sequence ID" value="NZ_RBIM01000005.1"/>
</dbReference>
<keyword evidence="1" id="KW-0472">Membrane</keyword>
<feature type="transmembrane region" description="Helical" evidence="1">
    <location>
        <begin position="89"/>
        <end position="112"/>
    </location>
</feature>
<accession>A0A495D4M8</accession>
<keyword evidence="1" id="KW-1133">Transmembrane helix</keyword>
<dbReference type="AlphaFoldDB" id="A0A495D4M8"/>
<feature type="transmembrane region" description="Helical" evidence="1">
    <location>
        <begin position="28"/>
        <end position="48"/>
    </location>
</feature>
<feature type="transmembrane region" description="Helical" evidence="1">
    <location>
        <begin position="54"/>
        <end position="77"/>
    </location>
</feature>
<proteinExistence type="predicted"/>
<name>A0A495D4M8_9PROT</name>
<feature type="transmembrane region" description="Helical" evidence="1">
    <location>
        <begin position="118"/>
        <end position="137"/>
    </location>
</feature>
<evidence type="ECO:0000313" key="3">
    <source>
        <dbReference type="EMBL" id="RKQ96191.1"/>
    </source>
</evidence>
<gene>
    <name evidence="3" type="ORF">C7435_2443</name>
</gene>
<reference evidence="3 4" key="1">
    <citation type="submission" date="2018-10" db="EMBL/GenBank/DDBJ databases">
        <title>Genomic Encyclopedia of Type Strains, Phase IV (KMG-IV): sequencing the most valuable type-strain genomes for metagenomic binning, comparative biology and taxonomic classification.</title>
        <authorList>
            <person name="Goeker M."/>
        </authorList>
    </citation>
    <scope>NUCLEOTIDE SEQUENCE [LARGE SCALE GENOMIC DNA]</scope>
    <source>
        <strain evidence="3 4">DSM 4734</strain>
    </source>
</reference>
<dbReference type="OrthoDB" id="7842042at2"/>
<feature type="domain" description="DUF4396" evidence="2">
    <location>
        <begin position="19"/>
        <end position="145"/>
    </location>
</feature>
<evidence type="ECO:0000259" key="2">
    <source>
        <dbReference type="Pfam" id="PF14342"/>
    </source>
</evidence>
<evidence type="ECO:0000256" key="1">
    <source>
        <dbReference type="SAM" id="Phobius"/>
    </source>
</evidence>
<keyword evidence="1" id="KW-0812">Transmembrane</keyword>
<dbReference type="InterPro" id="IPR025509">
    <property type="entry name" value="DUF4396"/>
</dbReference>